<evidence type="ECO:0000313" key="2">
    <source>
        <dbReference type="Proteomes" id="UP000831607"/>
    </source>
</evidence>
<sequence length="293" mass="31791">MADSASRRSFLFGRQATAHDDWSKFVVTLRRACQGSVRLLAEREAHLLPASLDDVIQARQLCQSYHVLMVLQGIELPACDRGKFILWVEAGSAWGSLIPLGDSGLWRVDAGCTLAVMQAAGLVQAPETGGVENLGLWFASAYRHLSLSRSGLDGRLVSIDWLLPNGTIEVFGAFGAQDAQPLASLAAQKLVPKLFELSGAPEVRAGIDRQLWPSRFHLDALLDVNQVNLAHFFIGHGGALGWLVAATFKKTEIALDSPIQHGIGEDVMAELDAQTKDIVDPDKVFVSLSDQNR</sequence>
<dbReference type="Proteomes" id="UP000831607">
    <property type="component" value="Chromosome"/>
</dbReference>
<dbReference type="InterPro" id="IPR036318">
    <property type="entry name" value="FAD-bd_PCMH-like_sf"/>
</dbReference>
<reference evidence="1 2" key="1">
    <citation type="submission" date="2020-11" db="EMBL/GenBank/DDBJ databases">
        <title>Algicoccus daihaiensis sp.nov., isolated from Daihai Lake in Inner Mongolia.</title>
        <authorList>
            <person name="Kai J."/>
        </authorList>
    </citation>
    <scope>NUCLEOTIDE SEQUENCE [LARGE SCALE GENOMIC DNA]</scope>
    <source>
        <strain evidence="2">f23</strain>
    </source>
</reference>
<gene>
    <name evidence="1" type="ORF">DHf2319_04230</name>
</gene>
<dbReference type="RefSeq" id="WP_243479585.1">
    <property type="nucleotide sequence ID" value="NZ_CP063982.1"/>
</dbReference>
<evidence type="ECO:0000313" key="1">
    <source>
        <dbReference type="EMBL" id="UOD51116.1"/>
    </source>
</evidence>
<dbReference type="SUPFAM" id="SSF56176">
    <property type="entry name" value="FAD-binding/transporter-associated domain-like"/>
    <property type="match status" value="1"/>
</dbReference>
<keyword evidence="2" id="KW-1185">Reference proteome</keyword>
<organism evidence="1 2">
    <name type="scientific">Orrella daihaiensis</name>
    <dbReference type="NCBI Taxonomy" id="2782176"/>
    <lineage>
        <taxon>Bacteria</taxon>
        <taxon>Pseudomonadati</taxon>
        <taxon>Pseudomonadota</taxon>
        <taxon>Betaproteobacteria</taxon>
        <taxon>Burkholderiales</taxon>
        <taxon>Alcaligenaceae</taxon>
        <taxon>Orrella</taxon>
    </lineage>
</organism>
<protein>
    <submittedName>
        <fullName evidence="1">Uncharacterized protein</fullName>
    </submittedName>
</protein>
<name>A0ABY4ANB3_9BURK</name>
<proteinExistence type="predicted"/>
<accession>A0ABY4ANB3</accession>
<dbReference type="EMBL" id="CP063982">
    <property type="protein sequence ID" value="UOD51116.1"/>
    <property type="molecule type" value="Genomic_DNA"/>
</dbReference>